<dbReference type="AlphaFoldDB" id="A0A9D4U4T4"/>
<gene>
    <name evidence="2" type="ORF">GOP47_0024631</name>
</gene>
<dbReference type="EMBL" id="JABFUD020000024">
    <property type="protein sequence ID" value="KAI5060211.1"/>
    <property type="molecule type" value="Genomic_DNA"/>
</dbReference>
<sequence length="97" mass="11371">MADIDNDEQALHSNKGKEVEEPRCDKDDLDEEDERGCDKYYLDQDVEEEDEMSAGVIKMSWMLKVVLGNNYEERPLSIGVEDRRRWGLRMNRLHLGP</sequence>
<accession>A0A9D4U4T4</accession>
<dbReference type="Proteomes" id="UP000886520">
    <property type="component" value="Chromosome 24"/>
</dbReference>
<keyword evidence="3" id="KW-1185">Reference proteome</keyword>
<reference evidence="2" key="1">
    <citation type="submission" date="2021-01" db="EMBL/GenBank/DDBJ databases">
        <title>Adiantum capillus-veneris genome.</title>
        <authorList>
            <person name="Fang Y."/>
            <person name="Liao Q."/>
        </authorList>
    </citation>
    <scope>NUCLEOTIDE SEQUENCE</scope>
    <source>
        <strain evidence="2">H3</strain>
        <tissue evidence="2">Leaf</tissue>
    </source>
</reference>
<name>A0A9D4U4T4_ADICA</name>
<organism evidence="2 3">
    <name type="scientific">Adiantum capillus-veneris</name>
    <name type="common">Maidenhair fern</name>
    <dbReference type="NCBI Taxonomy" id="13818"/>
    <lineage>
        <taxon>Eukaryota</taxon>
        <taxon>Viridiplantae</taxon>
        <taxon>Streptophyta</taxon>
        <taxon>Embryophyta</taxon>
        <taxon>Tracheophyta</taxon>
        <taxon>Polypodiopsida</taxon>
        <taxon>Polypodiidae</taxon>
        <taxon>Polypodiales</taxon>
        <taxon>Pteridineae</taxon>
        <taxon>Pteridaceae</taxon>
        <taxon>Vittarioideae</taxon>
        <taxon>Adiantum</taxon>
    </lineage>
</organism>
<evidence type="ECO:0000313" key="2">
    <source>
        <dbReference type="EMBL" id="KAI5060211.1"/>
    </source>
</evidence>
<feature type="region of interest" description="Disordered" evidence="1">
    <location>
        <begin position="1"/>
        <end position="35"/>
    </location>
</feature>
<feature type="compositionally biased region" description="Basic and acidic residues" evidence="1">
    <location>
        <begin position="15"/>
        <end position="26"/>
    </location>
</feature>
<comment type="caution">
    <text evidence="2">The sequence shown here is derived from an EMBL/GenBank/DDBJ whole genome shotgun (WGS) entry which is preliminary data.</text>
</comment>
<protein>
    <submittedName>
        <fullName evidence="2">Uncharacterized protein</fullName>
    </submittedName>
</protein>
<evidence type="ECO:0000256" key="1">
    <source>
        <dbReference type="SAM" id="MobiDB-lite"/>
    </source>
</evidence>
<evidence type="ECO:0000313" key="3">
    <source>
        <dbReference type="Proteomes" id="UP000886520"/>
    </source>
</evidence>
<proteinExistence type="predicted"/>